<evidence type="ECO:0000313" key="1">
    <source>
        <dbReference type="EMBL" id="MFE9173317.1"/>
    </source>
</evidence>
<dbReference type="RefSeq" id="WP_388351862.1">
    <property type="nucleotide sequence ID" value="NZ_JBIAFJ010000032.1"/>
</dbReference>
<dbReference type="EMBL" id="JBIAFJ010000032">
    <property type="protein sequence ID" value="MFE9173317.1"/>
    <property type="molecule type" value="Genomic_DNA"/>
</dbReference>
<organism evidence="1 2">
    <name type="scientific">Streptomyces kebangsaanensis</name>
    <dbReference type="NCBI Taxonomy" id="864058"/>
    <lineage>
        <taxon>Bacteria</taxon>
        <taxon>Bacillati</taxon>
        <taxon>Actinomycetota</taxon>
        <taxon>Actinomycetes</taxon>
        <taxon>Kitasatosporales</taxon>
        <taxon>Streptomycetaceae</taxon>
        <taxon>Streptomyces</taxon>
    </lineage>
</organism>
<keyword evidence="2" id="KW-1185">Reference proteome</keyword>
<accession>A0ABW6KZM4</accession>
<dbReference type="Proteomes" id="UP001601197">
    <property type="component" value="Unassembled WGS sequence"/>
</dbReference>
<sequence length="148" mass="16851">MEEWLGHGLPEDYKDFVDGYGDAVLFGHLFVPHPEGSDPLLKFMQEERRDFHASYQHVPDIPPSVEAVWERVVPWGYHDWNGDLCLLVPDSAGGEWSIAVAFRQCPGFLFLDGGVVEFLRLLAGEKRFPRGWPTMDPNWESLPDSPLV</sequence>
<gene>
    <name evidence="1" type="ORF">ACFYNZ_28275</name>
</gene>
<proteinExistence type="predicted"/>
<dbReference type="InterPro" id="IPR037883">
    <property type="entry name" value="Knr4/Smi1-like_sf"/>
</dbReference>
<protein>
    <recommendedName>
        <fullName evidence="3">SMI1/KNR4 family protein</fullName>
    </recommendedName>
</protein>
<evidence type="ECO:0008006" key="3">
    <source>
        <dbReference type="Google" id="ProtNLM"/>
    </source>
</evidence>
<reference evidence="1 2" key="1">
    <citation type="submission" date="2024-10" db="EMBL/GenBank/DDBJ databases">
        <title>The Natural Products Discovery Center: Release of the First 8490 Sequenced Strains for Exploring Actinobacteria Biosynthetic Diversity.</title>
        <authorList>
            <person name="Kalkreuter E."/>
            <person name="Kautsar S.A."/>
            <person name="Yang D."/>
            <person name="Bader C.D."/>
            <person name="Teijaro C.N."/>
            <person name="Fluegel L."/>
            <person name="Davis C.M."/>
            <person name="Simpson J.R."/>
            <person name="Lauterbach L."/>
            <person name="Steele A.D."/>
            <person name="Gui C."/>
            <person name="Meng S."/>
            <person name="Li G."/>
            <person name="Viehrig K."/>
            <person name="Ye F."/>
            <person name="Su P."/>
            <person name="Kiefer A.F."/>
            <person name="Nichols A."/>
            <person name="Cepeda A.J."/>
            <person name="Yan W."/>
            <person name="Fan B."/>
            <person name="Jiang Y."/>
            <person name="Adhikari A."/>
            <person name="Zheng C.-J."/>
            <person name="Schuster L."/>
            <person name="Cowan T.M."/>
            <person name="Smanski M.J."/>
            <person name="Chevrette M.G."/>
            <person name="De Carvalho L.P.S."/>
            <person name="Shen B."/>
        </authorList>
    </citation>
    <scope>NUCLEOTIDE SEQUENCE [LARGE SCALE GENOMIC DNA]</scope>
    <source>
        <strain evidence="1 2">NPDC007147</strain>
    </source>
</reference>
<comment type="caution">
    <text evidence="1">The sequence shown here is derived from an EMBL/GenBank/DDBJ whole genome shotgun (WGS) entry which is preliminary data.</text>
</comment>
<dbReference type="SUPFAM" id="SSF160631">
    <property type="entry name" value="SMI1/KNR4-like"/>
    <property type="match status" value="1"/>
</dbReference>
<name>A0ABW6KZM4_9ACTN</name>
<evidence type="ECO:0000313" key="2">
    <source>
        <dbReference type="Proteomes" id="UP001601197"/>
    </source>
</evidence>